<comment type="caution">
    <text evidence="1">The sequence shown here is derived from an EMBL/GenBank/DDBJ whole genome shotgun (WGS) entry which is preliminary data.</text>
</comment>
<protein>
    <submittedName>
        <fullName evidence="1">Uncharacterized protein</fullName>
    </submittedName>
</protein>
<dbReference type="Proteomes" id="UP001055811">
    <property type="component" value="Linkage Group LG07"/>
</dbReference>
<feature type="non-terminal residue" evidence="1">
    <location>
        <position position="1"/>
    </location>
</feature>
<organism evidence="1 2">
    <name type="scientific">Cichorium intybus</name>
    <name type="common">Chicory</name>
    <dbReference type="NCBI Taxonomy" id="13427"/>
    <lineage>
        <taxon>Eukaryota</taxon>
        <taxon>Viridiplantae</taxon>
        <taxon>Streptophyta</taxon>
        <taxon>Embryophyta</taxon>
        <taxon>Tracheophyta</taxon>
        <taxon>Spermatophyta</taxon>
        <taxon>Magnoliopsida</taxon>
        <taxon>eudicotyledons</taxon>
        <taxon>Gunneridae</taxon>
        <taxon>Pentapetalae</taxon>
        <taxon>asterids</taxon>
        <taxon>campanulids</taxon>
        <taxon>Asterales</taxon>
        <taxon>Asteraceae</taxon>
        <taxon>Cichorioideae</taxon>
        <taxon>Cichorieae</taxon>
        <taxon>Cichoriinae</taxon>
        <taxon>Cichorium</taxon>
    </lineage>
</organism>
<evidence type="ECO:0000313" key="1">
    <source>
        <dbReference type="EMBL" id="KAI3707941.1"/>
    </source>
</evidence>
<evidence type="ECO:0000313" key="2">
    <source>
        <dbReference type="Proteomes" id="UP001055811"/>
    </source>
</evidence>
<reference evidence="2" key="1">
    <citation type="journal article" date="2022" name="Mol. Ecol. Resour.">
        <title>The genomes of chicory, endive, great burdock and yacon provide insights into Asteraceae palaeo-polyploidization history and plant inulin production.</title>
        <authorList>
            <person name="Fan W."/>
            <person name="Wang S."/>
            <person name="Wang H."/>
            <person name="Wang A."/>
            <person name="Jiang F."/>
            <person name="Liu H."/>
            <person name="Zhao H."/>
            <person name="Xu D."/>
            <person name="Zhang Y."/>
        </authorList>
    </citation>
    <scope>NUCLEOTIDE SEQUENCE [LARGE SCALE GENOMIC DNA]</scope>
    <source>
        <strain evidence="2">cv. Punajuju</strain>
    </source>
</reference>
<name>A0ACB9ADY4_CICIN</name>
<reference evidence="1 2" key="2">
    <citation type="journal article" date="2022" name="Mol. Ecol. Resour.">
        <title>The genomes of chicory, endive, great burdock and yacon provide insights into Asteraceae paleo-polyploidization history and plant inulin production.</title>
        <authorList>
            <person name="Fan W."/>
            <person name="Wang S."/>
            <person name="Wang H."/>
            <person name="Wang A."/>
            <person name="Jiang F."/>
            <person name="Liu H."/>
            <person name="Zhao H."/>
            <person name="Xu D."/>
            <person name="Zhang Y."/>
        </authorList>
    </citation>
    <scope>NUCLEOTIDE SEQUENCE [LARGE SCALE GENOMIC DNA]</scope>
    <source>
        <strain evidence="2">cv. Punajuju</strain>
        <tissue evidence="1">Leaves</tissue>
    </source>
</reference>
<proteinExistence type="predicted"/>
<keyword evidence="2" id="KW-1185">Reference proteome</keyword>
<feature type="non-terminal residue" evidence="1">
    <location>
        <position position="80"/>
    </location>
</feature>
<gene>
    <name evidence="1" type="ORF">L2E82_36883</name>
</gene>
<accession>A0ACB9ADY4</accession>
<sequence>CRHLAVGENVDVVLIASAETAMAGARCTQTRSPARTRPPRPLFLVLHQTTLGVRPELERQPPRMEDASAVRAHVSHATAN</sequence>
<dbReference type="EMBL" id="CM042015">
    <property type="protein sequence ID" value="KAI3707941.1"/>
    <property type="molecule type" value="Genomic_DNA"/>
</dbReference>